<organism evidence="3">
    <name type="scientific">Acromyrmex echinatior</name>
    <name type="common">Panamanian leafcutter ant</name>
    <name type="synonym">Acromyrmex octospinosus echinatior</name>
    <dbReference type="NCBI Taxonomy" id="103372"/>
    <lineage>
        <taxon>Eukaryota</taxon>
        <taxon>Metazoa</taxon>
        <taxon>Ecdysozoa</taxon>
        <taxon>Arthropoda</taxon>
        <taxon>Hexapoda</taxon>
        <taxon>Insecta</taxon>
        <taxon>Pterygota</taxon>
        <taxon>Neoptera</taxon>
        <taxon>Endopterygota</taxon>
        <taxon>Hymenoptera</taxon>
        <taxon>Apocrita</taxon>
        <taxon>Aculeata</taxon>
        <taxon>Formicoidea</taxon>
        <taxon>Formicidae</taxon>
        <taxon>Myrmicinae</taxon>
        <taxon>Acromyrmex</taxon>
    </lineage>
</organism>
<evidence type="ECO:0000313" key="3">
    <source>
        <dbReference type="Proteomes" id="UP000007755"/>
    </source>
</evidence>
<feature type="region of interest" description="Disordered" evidence="1">
    <location>
        <begin position="1"/>
        <end position="31"/>
    </location>
</feature>
<gene>
    <name evidence="2" type="ORF">G5I_05792</name>
</gene>
<feature type="region of interest" description="Disordered" evidence="1">
    <location>
        <begin position="185"/>
        <end position="237"/>
    </location>
</feature>
<dbReference type="Proteomes" id="UP000007755">
    <property type="component" value="Unassembled WGS sequence"/>
</dbReference>
<evidence type="ECO:0000256" key="1">
    <source>
        <dbReference type="SAM" id="MobiDB-lite"/>
    </source>
</evidence>
<dbReference type="EMBL" id="GL888182">
    <property type="protein sequence ID" value="EGI65692.1"/>
    <property type="molecule type" value="Genomic_DNA"/>
</dbReference>
<dbReference type="InParanoid" id="F4WJB4"/>
<reference evidence="2" key="1">
    <citation type="submission" date="2011-02" db="EMBL/GenBank/DDBJ databases">
        <title>The genome of the leaf-cutting ant Acromyrmex echinatior suggests key adaptations to social evolution and fungus farming.</title>
        <authorList>
            <person name="Nygaard S."/>
            <person name="Zhang G."/>
        </authorList>
    </citation>
    <scope>NUCLEOTIDE SEQUENCE</scope>
</reference>
<evidence type="ECO:0000313" key="2">
    <source>
        <dbReference type="EMBL" id="EGI65692.1"/>
    </source>
</evidence>
<name>F4WJB4_ACREC</name>
<dbReference type="AlphaFoldDB" id="F4WJB4"/>
<sequence length="237" mass="27167">MALNSSHHSEWSNPIEDGRRKAERTVNSTSSRYLENQNRDLPFFPVSSQDHSWILTTADLVQTDASRKQRSRANIEGITPRVDGRVKQASRRGWEDQHFESRPPSCQPTSRGHLLLYTFAYGIRRTRGELRRLSISPFTRWETEGKSVVVENFLCLTDAHAYATHSAAYRKVRRDDVTSIAYEPVTRSFTNGGDEEKYDGDDDDDEDEDDEDDEDEEDVVGVRDDTHRKTRISGVDA</sequence>
<proteinExistence type="predicted"/>
<accession>F4WJB4</accession>
<keyword evidence="3" id="KW-1185">Reference proteome</keyword>
<protein>
    <submittedName>
        <fullName evidence="2">Uncharacterized protein</fullName>
    </submittedName>
</protein>
<feature type="compositionally biased region" description="Acidic residues" evidence="1">
    <location>
        <begin position="196"/>
        <end position="219"/>
    </location>
</feature>